<geneLocation type="plasmid" evidence="1 2">
    <name>unnamed</name>
</geneLocation>
<name>A0ABY8D6C4_9HYPH</name>
<sequence>MCLTTDFIAELVRAANEVDKLTHHEISRLLDRSIDTIRDMRRQTGVAEIRSVRDVLIDLRLSSERARDLSVDEVRDAFIDAADILRKLKTVVDRTK</sequence>
<evidence type="ECO:0000313" key="2">
    <source>
        <dbReference type="Proteomes" id="UP001235547"/>
    </source>
</evidence>
<dbReference type="EMBL" id="CP120372">
    <property type="protein sequence ID" value="WEX85403.1"/>
    <property type="molecule type" value="Genomic_DNA"/>
</dbReference>
<keyword evidence="2" id="KW-1185">Reference proteome</keyword>
<accession>A0ABY8D6C4</accession>
<organism evidence="1 2">
    <name type="scientific">Sinorhizobium numidicum</name>
    <dbReference type="NCBI Taxonomy" id="680248"/>
    <lineage>
        <taxon>Bacteria</taxon>
        <taxon>Pseudomonadati</taxon>
        <taxon>Pseudomonadota</taxon>
        <taxon>Alphaproteobacteria</taxon>
        <taxon>Hyphomicrobiales</taxon>
        <taxon>Rhizobiaceae</taxon>
        <taxon>Sinorhizobium/Ensifer group</taxon>
        <taxon>Sinorhizobium</taxon>
    </lineage>
</organism>
<evidence type="ECO:0000313" key="1">
    <source>
        <dbReference type="EMBL" id="WEX85403.1"/>
    </source>
</evidence>
<dbReference type="RefSeq" id="WP_280736314.1">
    <property type="nucleotide sequence ID" value="NZ_CP120369.1"/>
</dbReference>
<keyword evidence="1" id="KW-0614">Plasmid</keyword>
<gene>
    <name evidence="1" type="ORF">PYH38_006358</name>
</gene>
<dbReference type="Proteomes" id="UP001235547">
    <property type="component" value="Plasmid unnamed"/>
</dbReference>
<reference evidence="1 2" key="1">
    <citation type="submission" date="2023-03" db="EMBL/GenBank/DDBJ databases">
        <authorList>
            <person name="Kaur S."/>
            <person name="Espinosa-Saiz D."/>
            <person name="Velazquez E."/>
            <person name="Menendez E."/>
            <person name="diCenzo G.C."/>
        </authorList>
    </citation>
    <scope>NUCLEOTIDE SEQUENCE [LARGE SCALE GENOMIC DNA]</scope>
    <source>
        <strain evidence="1 2">LMG 27395</strain>
        <plasmid evidence="1 2">unnamed</plasmid>
    </source>
</reference>
<proteinExistence type="predicted"/>
<protein>
    <submittedName>
        <fullName evidence="1">Uncharacterized protein</fullName>
    </submittedName>
</protein>